<feature type="signal peptide" evidence="5">
    <location>
        <begin position="1"/>
        <end position="18"/>
    </location>
</feature>
<dbReference type="Gene3D" id="1.20.58.60">
    <property type="match status" value="1"/>
</dbReference>
<proteinExistence type="predicted"/>
<dbReference type="GO" id="GO:0042060">
    <property type="term" value="P:wound healing"/>
    <property type="evidence" value="ECO:0007669"/>
    <property type="project" value="TreeGrafter"/>
</dbReference>
<dbReference type="SUPFAM" id="SSF46966">
    <property type="entry name" value="Spectrin repeat"/>
    <property type="match status" value="1"/>
</dbReference>
<dbReference type="InterPro" id="IPR041615">
    <property type="entry name" value="Desmoplakin_SH3"/>
</dbReference>
<dbReference type="SUPFAM" id="SSF75399">
    <property type="entry name" value="Plakin repeat"/>
    <property type="match status" value="2"/>
</dbReference>
<evidence type="ECO:0000259" key="6">
    <source>
        <dbReference type="PROSITE" id="PS50002"/>
    </source>
</evidence>
<dbReference type="GO" id="GO:0005198">
    <property type="term" value="F:structural molecule activity"/>
    <property type="evidence" value="ECO:0007669"/>
    <property type="project" value="TreeGrafter"/>
</dbReference>
<dbReference type="GO" id="GO:0045104">
    <property type="term" value="P:intermediate filament cytoskeleton organization"/>
    <property type="evidence" value="ECO:0007669"/>
    <property type="project" value="InterPro"/>
</dbReference>
<reference evidence="7" key="1">
    <citation type="submission" date="2014-12" db="EMBL/GenBank/DDBJ databases">
        <title>Insight into the proteome of Arion vulgaris.</title>
        <authorList>
            <person name="Aradska J."/>
            <person name="Bulat T."/>
            <person name="Smidak R."/>
            <person name="Sarate P."/>
            <person name="Gangsoo J."/>
            <person name="Sialana F."/>
            <person name="Bilban M."/>
            <person name="Lubec G."/>
        </authorList>
    </citation>
    <scope>NUCLEOTIDE SEQUENCE</scope>
    <source>
        <tissue evidence="7">Skin</tissue>
    </source>
</reference>
<keyword evidence="2" id="KW-0597">Phosphoprotein</keyword>
<dbReference type="Gene3D" id="2.30.30.40">
    <property type="entry name" value="SH3 Domains"/>
    <property type="match status" value="1"/>
</dbReference>
<dbReference type="PROSITE" id="PS50002">
    <property type="entry name" value="SH3"/>
    <property type="match status" value="1"/>
</dbReference>
<keyword evidence="3" id="KW-0677">Repeat</keyword>
<dbReference type="InterPro" id="IPR001101">
    <property type="entry name" value="Plectin_repeat"/>
</dbReference>
<evidence type="ECO:0000256" key="3">
    <source>
        <dbReference type="ARBA" id="ARBA00022737"/>
    </source>
</evidence>
<dbReference type="EMBL" id="HACG01033209">
    <property type="protein sequence ID" value="CEK80074.1"/>
    <property type="molecule type" value="Transcribed_RNA"/>
</dbReference>
<dbReference type="InterPro" id="IPR035915">
    <property type="entry name" value="Plakin_repeat_sf"/>
</dbReference>
<dbReference type="PANTHER" id="PTHR23169:SF23">
    <property type="entry name" value="SHORT STOP, ISOFORM H"/>
    <property type="match status" value="1"/>
</dbReference>
<organism evidence="7">
    <name type="scientific">Arion vulgaris</name>
    <dbReference type="NCBI Taxonomy" id="1028688"/>
    <lineage>
        <taxon>Eukaryota</taxon>
        <taxon>Metazoa</taxon>
        <taxon>Spiralia</taxon>
        <taxon>Lophotrochozoa</taxon>
        <taxon>Mollusca</taxon>
        <taxon>Gastropoda</taxon>
        <taxon>Heterobranchia</taxon>
        <taxon>Euthyneura</taxon>
        <taxon>Panpulmonata</taxon>
        <taxon>Eupulmonata</taxon>
        <taxon>Stylommatophora</taxon>
        <taxon>Helicina</taxon>
        <taxon>Arionoidea</taxon>
        <taxon>Arionidae</taxon>
        <taxon>Arion</taxon>
    </lineage>
</organism>
<protein>
    <recommendedName>
        <fullName evidence="6">SH3 domain-containing protein</fullName>
    </recommendedName>
</protein>
<dbReference type="GO" id="GO:0016020">
    <property type="term" value="C:membrane"/>
    <property type="evidence" value="ECO:0007669"/>
    <property type="project" value="TreeGrafter"/>
</dbReference>
<evidence type="ECO:0000256" key="4">
    <source>
        <dbReference type="PROSITE-ProRule" id="PRU00192"/>
    </source>
</evidence>
<dbReference type="Gene3D" id="3.90.1290.10">
    <property type="entry name" value="Plakin repeat"/>
    <property type="match status" value="2"/>
</dbReference>
<dbReference type="InterPro" id="IPR036028">
    <property type="entry name" value="SH3-like_dom_sf"/>
</dbReference>
<evidence type="ECO:0000256" key="2">
    <source>
        <dbReference type="ARBA" id="ARBA00022553"/>
    </source>
</evidence>
<feature type="domain" description="SH3" evidence="6">
    <location>
        <begin position="279"/>
        <end position="336"/>
    </location>
</feature>
<keyword evidence="5" id="KW-0732">Signal</keyword>
<dbReference type="SMART" id="SM00326">
    <property type="entry name" value="SH3"/>
    <property type="match status" value="1"/>
</dbReference>
<dbReference type="InterPro" id="IPR001452">
    <property type="entry name" value="SH3_domain"/>
</dbReference>
<dbReference type="InterPro" id="IPR043197">
    <property type="entry name" value="Plakin"/>
</dbReference>
<dbReference type="GO" id="GO:0005737">
    <property type="term" value="C:cytoplasm"/>
    <property type="evidence" value="ECO:0007669"/>
    <property type="project" value="TreeGrafter"/>
</dbReference>
<evidence type="ECO:0000256" key="5">
    <source>
        <dbReference type="SAM" id="SignalP"/>
    </source>
</evidence>
<dbReference type="SUPFAM" id="SSF50044">
    <property type="entry name" value="SH3-domain"/>
    <property type="match status" value="1"/>
</dbReference>
<sequence>MVLTSALVFFFFRDFVISILDWSDHIYKRRMAKEEAKKCMDRLFQQQEEIEGASFGRGKSAVLEALAVHFSKVKDIVQVKGKVDDLTRSEALDEKSLEEFSAIYDSVKAVSDSRNSCLEVINHIASLEDHVQNIAVEFDARSVFLVNSSTVAQNTGEPNQANESVARTVQACISSVRENWKWVFQLLQCAEVHLRNAAAYQEFFQEAAIAEEWMNTTLSRSQTLFEKSNDKLSSSHGDAILKEIQDLLEAFLKWQTKVDYLFDKARQVVPVHLRLKHLPTARPVIALADFKTKEIEFLEGETLTLLDNSDRKKWKVQTETGQIGHVPAVIILITAPATETLDLAFRLRLQLLALWTSSLKTLGYKLIYFLLLVFRDWTDEEVKLLRAMPTSDKKEILRVLRLILEFFIKNWSDYGDFQLLQKRIARLETILEEGEDSSNEGKNENNSLSEILLGQVKLIEILITNYKEFWTFWEMFKSVVEMLKQPKFLLVCDKWEQLKFVTSANFVKFWDTTLHLDFNSCEPPTDTLPDISIEPTIVSTEAIDVCSEVNIQENSEQTSTDTVTSTLEEEQHTFFIKGVLDPRDNNTQLSLAEAIELGIVDESQKHYTNPNTGKVMSMSDAMNEGRVMVEFISKKKIREENNSYGLMTVTITKELRPYTIISVVDPVTEEKLTVAQAVTNKILDSASTKYRTEKGEQIYIVDAIQSGLVQVEYHGKESEQKKEVVTKTYLVYGVVDQKKKQKVSFTDAIQDGLLDRDTGEYINNVTMNRVGVQDAIMKGFIKARIVTDPSKLEINPSNMIVVEKLSNAKSKLLKSVKATKAFKA</sequence>
<keyword evidence="1 4" id="KW-0728">SH3 domain</keyword>
<gene>
    <name evidence="7" type="primary">ORF118996</name>
</gene>
<accession>A0A0B7AGD8</accession>
<dbReference type="SMART" id="SM00250">
    <property type="entry name" value="PLEC"/>
    <property type="match status" value="3"/>
</dbReference>
<dbReference type="AlphaFoldDB" id="A0A0B7AGD8"/>
<dbReference type="GO" id="GO:0005882">
    <property type="term" value="C:intermediate filament"/>
    <property type="evidence" value="ECO:0007669"/>
    <property type="project" value="TreeGrafter"/>
</dbReference>
<dbReference type="PANTHER" id="PTHR23169">
    <property type="entry name" value="ENVOPLAKIN"/>
    <property type="match status" value="1"/>
</dbReference>
<evidence type="ECO:0000313" key="7">
    <source>
        <dbReference type="EMBL" id="CEK80074.1"/>
    </source>
</evidence>
<feature type="chain" id="PRO_5002112836" description="SH3 domain-containing protein" evidence="5">
    <location>
        <begin position="19"/>
        <end position="824"/>
    </location>
</feature>
<name>A0A0B7AGD8_9EUPU</name>
<evidence type="ECO:0000256" key="1">
    <source>
        <dbReference type="ARBA" id="ARBA00022443"/>
    </source>
</evidence>
<dbReference type="Pfam" id="PF17902">
    <property type="entry name" value="SH3_10"/>
    <property type="match status" value="1"/>
</dbReference>